<keyword evidence="2 8" id="KW-0963">Cytoplasm</keyword>
<feature type="binding site" evidence="8">
    <location>
        <position position="195"/>
    </location>
    <ligand>
        <name>ATP</name>
        <dbReference type="ChEBI" id="CHEBI:30616"/>
    </ligand>
</feature>
<keyword evidence="5 8" id="KW-0067">ATP-binding</keyword>
<feature type="binding site" evidence="8">
    <location>
        <position position="191"/>
    </location>
    <ligand>
        <name>ATP</name>
        <dbReference type="ChEBI" id="CHEBI:30616"/>
    </ligand>
</feature>
<dbReference type="RefSeq" id="WP_147165599.1">
    <property type="nucleotide sequence ID" value="NZ_VOOR01000002.1"/>
</dbReference>
<dbReference type="AlphaFoldDB" id="A0A5C6S5B9"/>
<protein>
    <recommendedName>
        <fullName evidence="8 9">Chromosomal replication initiator protein DnaA</fullName>
    </recommendedName>
</protein>
<evidence type="ECO:0000256" key="1">
    <source>
        <dbReference type="ARBA" id="ARBA00006583"/>
    </source>
</evidence>
<comment type="caution">
    <text evidence="15">The sequence shown here is derived from an EMBL/GenBank/DDBJ whole genome shotgun (WGS) entry which is preliminary data.</text>
</comment>
<feature type="domain" description="Chromosomal replication initiator DnaA C-terminal" evidence="14">
    <location>
        <begin position="391"/>
        <end position="460"/>
    </location>
</feature>
<keyword evidence="7 8" id="KW-0238">DNA-binding</keyword>
<dbReference type="GO" id="GO:0006275">
    <property type="term" value="P:regulation of DNA replication"/>
    <property type="evidence" value="ECO:0007669"/>
    <property type="project" value="UniProtKB-UniRule"/>
</dbReference>
<comment type="subcellular location">
    <subcellularLocation>
        <location evidence="8">Cytoplasm</location>
    </subcellularLocation>
</comment>
<dbReference type="Pfam" id="PF00308">
    <property type="entry name" value="Bac_DnaA"/>
    <property type="match status" value="1"/>
</dbReference>
<comment type="similarity">
    <text evidence="1 8 11">Belongs to the DnaA family.</text>
</comment>
<dbReference type="EMBL" id="VOOR01000002">
    <property type="protein sequence ID" value="TXB69467.1"/>
    <property type="molecule type" value="Genomic_DNA"/>
</dbReference>
<keyword evidence="6 8" id="KW-0446">Lipid-binding</keyword>
<evidence type="ECO:0000259" key="13">
    <source>
        <dbReference type="SMART" id="SM00382"/>
    </source>
</evidence>
<dbReference type="HAMAP" id="MF_00377">
    <property type="entry name" value="DnaA_bact"/>
    <property type="match status" value="1"/>
</dbReference>
<dbReference type="SMART" id="SM00382">
    <property type="entry name" value="AAA"/>
    <property type="match status" value="1"/>
</dbReference>
<name>A0A5C6S5B9_9BACT</name>
<dbReference type="InterPro" id="IPR038454">
    <property type="entry name" value="DnaA_N_sf"/>
</dbReference>
<keyword evidence="4 8" id="KW-0547">Nucleotide-binding</keyword>
<dbReference type="InterPro" id="IPR013317">
    <property type="entry name" value="DnaA_dom"/>
</dbReference>
<comment type="subunit">
    <text evidence="8">Oligomerizes as a right-handed, spiral filament on DNA at oriC.</text>
</comment>
<dbReference type="GO" id="GO:0005524">
    <property type="term" value="F:ATP binding"/>
    <property type="evidence" value="ECO:0007669"/>
    <property type="project" value="UniProtKB-UniRule"/>
</dbReference>
<dbReference type="Proteomes" id="UP000321580">
    <property type="component" value="Unassembled WGS sequence"/>
</dbReference>
<dbReference type="InterPro" id="IPR027417">
    <property type="entry name" value="P-loop_NTPase"/>
</dbReference>
<dbReference type="Gene3D" id="3.40.50.300">
    <property type="entry name" value="P-loop containing nucleotide triphosphate hydrolases"/>
    <property type="match status" value="1"/>
</dbReference>
<feature type="binding site" evidence="8">
    <location>
        <position position="193"/>
    </location>
    <ligand>
        <name>ATP</name>
        <dbReference type="ChEBI" id="CHEBI:30616"/>
    </ligand>
</feature>
<dbReference type="Gene3D" id="1.10.1750.10">
    <property type="match status" value="1"/>
</dbReference>
<evidence type="ECO:0000256" key="12">
    <source>
        <dbReference type="SAM" id="MobiDB-lite"/>
    </source>
</evidence>
<dbReference type="SUPFAM" id="SSF52540">
    <property type="entry name" value="P-loop containing nucleoside triphosphate hydrolases"/>
    <property type="match status" value="1"/>
</dbReference>
<dbReference type="InterPro" id="IPR018312">
    <property type="entry name" value="Chromosome_initiator_DnaA_CS"/>
</dbReference>
<evidence type="ECO:0000256" key="6">
    <source>
        <dbReference type="ARBA" id="ARBA00023121"/>
    </source>
</evidence>
<comment type="domain">
    <text evidence="8">Domain I is involved in oligomerization and binding regulators, domain II is flexibile and of varying length in different bacteria, domain III forms the AAA+ region, while domain IV binds dsDNA.</text>
</comment>
<dbReference type="SUPFAM" id="SSF48295">
    <property type="entry name" value="TrpR-like"/>
    <property type="match status" value="1"/>
</dbReference>
<sequence>MTKDHATVWGNCLQTIRKNVNQQSFKTWFEPIKPVRLDQNALTIQVPNKFFYEWLEEHYVNLLKTTIRRELGDRGRLEYQILMSSGSSAAGTGPSPKNGGFQVSNSGGKAPAAKGGSGYAPGMVDTQSIQNPFVIPGIRKVKVESQLNPNYLFDNYIEGDCNRLARSAGLAIAKKPGTTSFNPLVIFGDVGLGKTHLAHAIGNDVLTRFPSKTVLYVSSEKFTNQIIQSIKNNAVNDFVNFYQLIDVLIVDDIQFLANKQKTQEIFFHIFNQLHQNGKQIILTSDRPPKDLDGMEERLISRFKWGLSADLQAPELETRIAILESKMNREGLELPADVTEFICYNIQNNIRELEGVLVSLMAQSSLNRREIDMDLTKQVIRNFVKQINKEITVEYIQKLVAEHFSLPVDKLQGKTRKRQVVIARQLSMYLAKNLTDKSLKAIGENFGGRDHSTVIYSCKTVSDLMETDMIFKDTVAELEKKIKLSLHDQ</sequence>
<evidence type="ECO:0000313" key="15">
    <source>
        <dbReference type="EMBL" id="TXB69467.1"/>
    </source>
</evidence>
<evidence type="ECO:0000256" key="4">
    <source>
        <dbReference type="ARBA" id="ARBA00022741"/>
    </source>
</evidence>
<dbReference type="GO" id="GO:0005737">
    <property type="term" value="C:cytoplasm"/>
    <property type="evidence" value="ECO:0007669"/>
    <property type="project" value="UniProtKB-SubCell"/>
</dbReference>
<evidence type="ECO:0000313" key="16">
    <source>
        <dbReference type="Proteomes" id="UP000321580"/>
    </source>
</evidence>
<feature type="region of interest" description="Domain II" evidence="8">
    <location>
        <begin position="106"/>
        <end position="145"/>
    </location>
</feature>
<dbReference type="GO" id="GO:0003688">
    <property type="term" value="F:DNA replication origin binding"/>
    <property type="evidence" value="ECO:0007669"/>
    <property type="project" value="UniProtKB-UniRule"/>
</dbReference>
<reference evidence="15 16" key="1">
    <citation type="submission" date="2019-08" db="EMBL/GenBank/DDBJ databases">
        <title>Genome of Phaeodactylibacter luteus.</title>
        <authorList>
            <person name="Bowman J.P."/>
        </authorList>
    </citation>
    <scope>NUCLEOTIDE SEQUENCE [LARGE SCALE GENOMIC DNA]</scope>
    <source>
        <strain evidence="15 16">KCTC 42180</strain>
    </source>
</reference>
<evidence type="ECO:0000256" key="2">
    <source>
        <dbReference type="ARBA" id="ARBA00022490"/>
    </source>
</evidence>
<feature type="binding site" evidence="8">
    <location>
        <position position="194"/>
    </location>
    <ligand>
        <name>ATP</name>
        <dbReference type="ChEBI" id="CHEBI:30616"/>
    </ligand>
</feature>
<evidence type="ECO:0000256" key="5">
    <source>
        <dbReference type="ARBA" id="ARBA00022840"/>
    </source>
</evidence>
<comment type="caution">
    <text evidence="8">Lacks conserved residue(s) required for the propagation of feature annotation.</text>
</comment>
<dbReference type="SMART" id="SM00760">
    <property type="entry name" value="Bac_DnaA_C"/>
    <property type="match status" value="1"/>
</dbReference>
<dbReference type="PRINTS" id="PR00051">
    <property type="entry name" value="DNAA"/>
</dbReference>
<feature type="region of interest" description="Domain IV, binds dsDNA" evidence="8">
    <location>
        <begin position="364"/>
        <end position="488"/>
    </location>
</feature>
<dbReference type="InterPro" id="IPR013159">
    <property type="entry name" value="DnaA_C"/>
</dbReference>
<evidence type="ECO:0000256" key="7">
    <source>
        <dbReference type="ARBA" id="ARBA00023125"/>
    </source>
</evidence>
<keyword evidence="3 8" id="KW-0235">DNA replication</keyword>
<dbReference type="PANTHER" id="PTHR30050:SF2">
    <property type="entry name" value="CHROMOSOMAL REPLICATION INITIATOR PROTEIN DNAA"/>
    <property type="match status" value="1"/>
</dbReference>
<dbReference type="FunFam" id="3.40.50.300:FF:000668">
    <property type="entry name" value="Chromosomal replication initiator protein DnaA"/>
    <property type="match status" value="1"/>
</dbReference>
<dbReference type="GO" id="GO:0008289">
    <property type="term" value="F:lipid binding"/>
    <property type="evidence" value="ECO:0007669"/>
    <property type="project" value="UniProtKB-KW"/>
</dbReference>
<feature type="compositionally biased region" description="Low complexity" evidence="12">
    <location>
        <begin position="87"/>
        <end position="96"/>
    </location>
</feature>
<dbReference type="InterPro" id="IPR020591">
    <property type="entry name" value="Chromosome_initiator_DnaA-like"/>
</dbReference>
<feature type="domain" description="AAA+ ATPase" evidence="13">
    <location>
        <begin position="180"/>
        <end position="310"/>
    </location>
</feature>
<evidence type="ECO:0000259" key="14">
    <source>
        <dbReference type="SMART" id="SM00760"/>
    </source>
</evidence>
<evidence type="ECO:0000256" key="3">
    <source>
        <dbReference type="ARBA" id="ARBA00022705"/>
    </source>
</evidence>
<dbReference type="InterPro" id="IPR001957">
    <property type="entry name" value="Chromosome_initiator_DnaA"/>
</dbReference>
<feature type="region of interest" description="Domain I, interacts with DnaA modulators" evidence="8">
    <location>
        <begin position="1"/>
        <end position="106"/>
    </location>
</feature>
<dbReference type="Gene3D" id="1.10.8.60">
    <property type="match status" value="1"/>
</dbReference>
<dbReference type="InterPro" id="IPR010921">
    <property type="entry name" value="Trp_repressor/repl_initiator"/>
</dbReference>
<dbReference type="GO" id="GO:0005886">
    <property type="term" value="C:plasma membrane"/>
    <property type="evidence" value="ECO:0007669"/>
    <property type="project" value="TreeGrafter"/>
</dbReference>
<keyword evidence="16" id="KW-1185">Reference proteome</keyword>
<dbReference type="NCBIfam" id="TIGR00362">
    <property type="entry name" value="DnaA"/>
    <property type="match status" value="1"/>
</dbReference>
<dbReference type="InterPro" id="IPR024633">
    <property type="entry name" value="DnaA_N_dom"/>
</dbReference>
<gene>
    <name evidence="8 15" type="primary">dnaA</name>
    <name evidence="15" type="ORF">FRY97_01250</name>
</gene>
<dbReference type="PANTHER" id="PTHR30050">
    <property type="entry name" value="CHROMOSOMAL REPLICATION INITIATOR PROTEIN DNAA"/>
    <property type="match status" value="1"/>
</dbReference>
<evidence type="ECO:0000256" key="8">
    <source>
        <dbReference type="HAMAP-Rule" id="MF_00377"/>
    </source>
</evidence>
<accession>A0A5C6S5B9</accession>
<dbReference type="Pfam" id="PF08299">
    <property type="entry name" value="Bac_DnaA_C"/>
    <property type="match status" value="1"/>
</dbReference>
<feature type="region of interest" description="Disordered" evidence="12">
    <location>
        <begin position="87"/>
        <end position="115"/>
    </location>
</feature>
<evidence type="ECO:0000256" key="10">
    <source>
        <dbReference type="RuleBase" id="RU000577"/>
    </source>
</evidence>
<dbReference type="GO" id="GO:0006270">
    <property type="term" value="P:DNA replication initiation"/>
    <property type="evidence" value="ECO:0007669"/>
    <property type="project" value="UniProtKB-UniRule"/>
</dbReference>
<evidence type="ECO:0000256" key="9">
    <source>
        <dbReference type="NCBIfam" id="TIGR00362"/>
    </source>
</evidence>
<dbReference type="CDD" id="cd06571">
    <property type="entry name" value="Bac_DnaA_C"/>
    <property type="match status" value="1"/>
</dbReference>
<organism evidence="15 16">
    <name type="scientific">Phaeodactylibacter luteus</name>
    <dbReference type="NCBI Taxonomy" id="1564516"/>
    <lineage>
        <taxon>Bacteria</taxon>
        <taxon>Pseudomonadati</taxon>
        <taxon>Bacteroidota</taxon>
        <taxon>Saprospiria</taxon>
        <taxon>Saprospirales</taxon>
        <taxon>Haliscomenobacteraceae</taxon>
        <taxon>Phaeodactylibacter</taxon>
    </lineage>
</organism>
<comment type="function">
    <text evidence="8 10">Plays an essential role in the initiation and regulation of chromosomal replication. ATP-DnaA binds to the origin of replication (oriC) to initiate formation of the DNA replication initiation complex once per cell cycle. Binds the DnaA box (a 9 base pair repeat at the origin) and separates the double-stranded (ds)DNA. Forms a right-handed helical filament on oriC DNA; dsDNA binds to the exterior of the filament while single-stranded (ss)DNA is stabiized in the filament's interior. The ATP-DnaA-oriC complex binds and stabilizes one strand of the AT-rich DNA unwinding element (DUE), permitting loading of DNA polymerase. After initiation quickly degrades to an ADP-DnaA complex that is not apt for DNA replication. Binds acidic phospholipids.</text>
</comment>
<dbReference type="CDD" id="cd00009">
    <property type="entry name" value="AAA"/>
    <property type="match status" value="1"/>
</dbReference>
<dbReference type="Pfam" id="PF11638">
    <property type="entry name" value="DnaA_N"/>
    <property type="match status" value="1"/>
</dbReference>
<dbReference type="InterPro" id="IPR003593">
    <property type="entry name" value="AAA+_ATPase"/>
</dbReference>
<dbReference type="OrthoDB" id="9807019at2"/>
<dbReference type="PROSITE" id="PS01008">
    <property type="entry name" value="DNAA"/>
    <property type="match status" value="1"/>
</dbReference>
<proteinExistence type="inferred from homology"/>
<dbReference type="Gene3D" id="3.30.300.180">
    <property type="match status" value="1"/>
</dbReference>
<evidence type="ECO:0000256" key="11">
    <source>
        <dbReference type="RuleBase" id="RU004227"/>
    </source>
</evidence>